<dbReference type="PANTHER" id="PTHR19303">
    <property type="entry name" value="TRANSPOSON"/>
    <property type="match status" value="1"/>
</dbReference>
<dbReference type="PROSITE" id="PS51253">
    <property type="entry name" value="HTH_CENPB"/>
    <property type="match status" value="1"/>
</dbReference>
<dbReference type="OrthoDB" id="102206at2759"/>
<gene>
    <name evidence="3" type="ORF">PPTG_14691</name>
</gene>
<dbReference type="SUPFAM" id="SSF46689">
    <property type="entry name" value="Homeodomain-like"/>
    <property type="match status" value="1"/>
</dbReference>
<dbReference type="InterPro" id="IPR009057">
    <property type="entry name" value="Homeodomain-like_sf"/>
</dbReference>
<evidence type="ECO:0000259" key="2">
    <source>
        <dbReference type="PROSITE" id="PS51253"/>
    </source>
</evidence>
<dbReference type="AlphaFoldDB" id="W2PXI1"/>
<reference evidence="4" key="1">
    <citation type="submission" date="2011-12" db="EMBL/GenBank/DDBJ databases">
        <authorList>
            <consortium name="The Broad Institute Genome Sequencing Platform"/>
            <person name="Russ C."/>
            <person name="Tyler B."/>
            <person name="Panabieres F."/>
            <person name="Shan W."/>
            <person name="Tripathy S."/>
            <person name="Grunwald N."/>
            <person name="Machado M."/>
            <person name="Young S.K."/>
            <person name="Zeng Q."/>
            <person name="Gargeya S."/>
            <person name="Fitzgerald M."/>
            <person name="Haas B."/>
            <person name="Abouelleil A."/>
            <person name="Alvarado L."/>
            <person name="Arachchi H.M."/>
            <person name="Berlin A."/>
            <person name="Chapman S.B."/>
            <person name="Gearin G."/>
            <person name="Goldberg J."/>
            <person name="Griggs A."/>
            <person name="Gujja S."/>
            <person name="Hansen M."/>
            <person name="Heiman D."/>
            <person name="Howarth C."/>
            <person name="Larimer J."/>
            <person name="Lui A."/>
            <person name="MacDonald P.J.P."/>
            <person name="McCowen C."/>
            <person name="Montmayeur A."/>
            <person name="Murphy C."/>
            <person name="Neiman D."/>
            <person name="Pearson M."/>
            <person name="Priest M."/>
            <person name="Roberts A."/>
            <person name="Saif S."/>
            <person name="Shea T."/>
            <person name="Sisk P."/>
            <person name="Stolte C."/>
            <person name="Sykes S."/>
            <person name="Wortman J."/>
            <person name="Nusbaum C."/>
            <person name="Birren B."/>
        </authorList>
    </citation>
    <scope>NUCLEOTIDE SEQUENCE [LARGE SCALE GENOMIC DNA]</scope>
    <source>
        <strain evidence="4">INRA-310</strain>
    </source>
</reference>
<sequence length="255" mass="29377">MPRPRTTGTGRKKKTYNRIAVDYSHKLQILERLEDGDTVGEVISAFYPNINKAEKKKKKTEADIEMEKQANFIKSVCEEGKGRLENYRRRGDATVLPAQAESNIVLWLNTMRKEGCPVSAKMLELKTLEVAADTGISSESFSVSYSWRRRFMRRHKLFVRARTRQGQTTPEDAVVARTKFRGEVRAAIVEHNIIQVFNADQTAVFFEYLPRKTITTRDWHGNKRAPFLVLKAGVSRHRHVQEENDSKRHGFGVRL</sequence>
<dbReference type="InterPro" id="IPR050863">
    <property type="entry name" value="CenT-Element_Derived"/>
</dbReference>
<reference evidence="3 4" key="2">
    <citation type="submission" date="2013-11" db="EMBL/GenBank/DDBJ databases">
        <title>The Genome Sequence of Phytophthora parasitica INRA-310.</title>
        <authorList>
            <consortium name="The Broad Institute Genomics Platform"/>
            <person name="Russ C."/>
            <person name="Tyler B."/>
            <person name="Panabieres F."/>
            <person name="Shan W."/>
            <person name="Tripathy S."/>
            <person name="Grunwald N."/>
            <person name="Machado M."/>
            <person name="Johnson C.S."/>
            <person name="Arredondo F."/>
            <person name="Hong C."/>
            <person name="Coffey M."/>
            <person name="Young S.K."/>
            <person name="Zeng Q."/>
            <person name="Gargeya S."/>
            <person name="Fitzgerald M."/>
            <person name="Abouelleil A."/>
            <person name="Alvarado L."/>
            <person name="Chapman S.B."/>
            <person name="Gainer-Dewar J."/>
            <person name="Goldberg J."/>
            <person name="Griggs A."/>
            <person name="Gujja S."/>
            <person name="Hansen M."/>
            <person name="Howarth C."/>
            <person name="Imamovic A."/>
            <person name="Ireland A."/>
            <person name="Larimer J."/>
            <person name="McCowan C."/>
            <person name="Murphy C."/>
            <person name="Pearson M."/>
            <person name="Poon T.W."/>
            <person name="Priest M."/>
            <person name="Roberts A."/>
            <person name="Saif S."/>
            <person name="Shea T."/>
            <person name="Sykes S."/>
            <person name="Wortman J."/>
            <person name="Nusbaum C."/>
            <person name="Birren B."/>
        </authorList>
    </citation>
    <scope>NUCLEOTIDE SEQUENCE [LARGE SCALE GENOMIC DNA]</scope>
    <source>
        <strain evidence="3 4">INRA-310</strain>
    </source>
</reference>
<dbReference type="VEuPathDB" id="FungiDB:PPTG_14691"/>
<dbReference type="STRING" id="761204.W2PXI1"/>
<dbReference type="GO" id="GO:0005634">
    <property type="term" value="C:nucleus"/>
    <property type="evidence" value="ECO:0007669"/>
    <property type="project" value="TreeGrafter"/>
</dbReference>
<dbReference type="GeneID" id="20183960"/>
<evidence type="ECO:0000313" key="4">
    <source>
        <dbReference type="Proteomes" id="UP000018817"/>
    </source>
</evidence>
<dbReference type="PANTHER" id="PTHR19303:SF57">
    <property type="entry name" value="HTH CENPB-TYPE DOMAIN-CONTAINING PROTEIN"/>
    <property type="match status" value="1"/>
</dbReference>
<evidence type="ECO:0000256" key="1">
    <source>
        <dbReference type="ARBA" id="ARBA00023125"/>
    </source>
</evidence>
<dbReference type="RefSeq" id="XP_008909901.1">
    <property type="nucleotide sequence ID" value="XM_008911653.1"/>
</dbReference>
<evidence type="ECO:0000313" key="3">
    <source>
        <dbReference type="EMBL" id="ETN04964.1"/>
    </source>
</evidence>
<dbReference type="GO" id="GO:0003677">
    <property type="term" value="F:DNA binding"/>
    <property type="evidence" value="ECO:0007669"/>
    <property type="project" value="UniProtKB-KW"/>
</dbReference>
<accession>W2PXI1</accession>
<dbReference type="Gene3D" id="1.10.10.60">
    <property type="entry name" value="Homeodomain-like"/>
    <property type="match status" value="1"/>
</dbReference>
<organism evidence="3 4">
    <name type="scientific">Phytophthora nicotianae (strain INRA-310)</name>
    <name type="common">Phytophthora parasitica</name>
    <dbReference type="NCBI Taxonomy" id="761204"/>
    <lineage>
        <taxon>Eukaryota</taxon>
        <taxon>Sar</taxon>
        <taxon>Stramenopiles</taxon>
        <taxon>Oomycota</taxon>
        <taxon>Peronosporomycetes</taxon>
        <taxon>Peronosporales</taxon>
        <taxon>Peronosporaceae</taxon>
        <taxon>Phytophthora</taxon>
    </lineage>
</organism>
<dbReference type="EMBL" id="KI669602">
    <property type="protein sequence ID" value="ETN04964.1"/>
    <property type="molecule type" value="Genomic_DNA"/>
</dbReference>
<keyword evidence="1" id="KW-0238">DNA-binding</keyword>
<name>W2PXI1_PHYN3</name>
<dbReference type="Proteomes" id="UP000018817">
    <property type="component" value="Unassembled WGS sequence"/>
</dbReference>
<protein>
    <recommendedName>
        <fullName evidence="2">HTH CENPB-type domain-containing protein</fullName>
    </recommendedName>
</protein>
<dbReference type="Pfam" id="PF03221">
    <property type="entry name" value="HTH_Tnp_Tc5"/>
    <property type="match status" value="1"/>
</dbReference>
<feature type="domain" description="HTH CENPB-type" evidence="2">
    <location>
        <begin position="88"/>
        <end position="161"/>
    </location>
</feature>
<dbReference type="InterPro" id="IPR006600">
    <property type="entry name" value="HTH_CenpB_DNA-bd_dom"/>
</dbReference>
<dbReference type="OMA" id="WLNTMRK"/>
<proteinExistence type="predicted"/>